<dbReference type="InterPro" id="IPR012440">
    <property type="entry name" value="DUF1641"/>
</dbReference>
<reference evidence="1 2" key="1">
    <citation type="submission" date="2013-12" db="EMBL/GenBank/DDBJ databases">
        <authorList>
            <consortium name="DOE Joint Genome Institute"/>
            <person name="Eisen J."/>
            <person name="Huntemann M."/>
            <person name="Han J."/>
            <person name="Chen A."/>
            <person name="Kyrpides N."/>
            <person name="Mavromatis K."/>
            <person name="Markowitz V."/>
            <person name="Palaniappan K."/>
            <person name="Ivanova N."/>
            <person name="Schaumberg A."/>
            <person name="Pati A."/>
            <person name="Liolios K."/>
            <person name="Nordberg H.P."/>
            <person name="Cantor M.N."/>
            <person name="Hua S.X."/>
            <person name="Woyke T."/>
        </authorList>
    </citation>
    <scope>NUCLEOTIDE SEQUENCE [LARGE SCALE GENOMIC DNA]</scope>
    <source>
        <strain evidence="1 2">DSM 23557</strain>
    </source>
</reference>
<dbReference type="Proteomes" id="UP000018914">
    <property type="component" value="Chromosome"/>
</dbReference>
<gene>
    <name evidence="1" type="ORF">THERU_04915</name>
</gene>
<proteinExistence type="predicted"/>
<organism evidence="2">
    <name type="scientific">Thermocrinis ruber</name>
    <dbReference type="NCBI Taxonomy" id="75906"/>
    <lineage>
        <taxon>Bacteria</taxon>
        <taxon>Pseudomonadati</taxon>
        <taxon>Aquificota</taxon>
        <taxon>Aquificia</taxon>
        <taxon>Aquificales</taxon>
        <taxon>Aquificaceae</taxon>
        <taxon>Thermocrinis</taxon>
    </lineage>
</organism>
<dbReference type="KEGG" id="trd:THERU_04915"/>
<dbReference type="eggNOG" id="COG2427">
    <property type="taxonomic scope" value="Bacteria"/>
</dbReference>
<dbReference type="Pfam" id="PF07849">
    <property type="entry name" value="DUF1641"/>
    <property type="match status" value="1"/>
</dbReference>
<dbReference type="HOGENOM" id="CLU_1747150_0_0_0"/>
<dbReference type="AlphaFoldDB" id="W0DCU1"/>
<dbReference type="OrthoDB" id="147801at2"/>
<sequence>MNNRYVFLRRPEDELVEAYFKKEENIRHLTTFLNSMDALAYFAEILHVYVEAREDLRVYIHETNREEREKSVKAGAEKLDFLVKELVGTLELGNLADFARANYEAYQYTKKNPKKVGLLGIYRELRDPDVQLALGFVFTLLKQVAQLFNGKE</sequence>
<accession>W0DCU1</accession>
<evidence type="ECO:0008006" key="3">
    <source>
        <dbReference type="Google" id="ProtNLM"/>
    </source>
</evidence>
<keyword evidence="2" id="KW-1185">Reference proteome</keyword>
<dbReference type="EMBL" id="CP007028">
    <property type="protein sequence ID" value="AHE96116.1"/>
    <property type="molecule type" value="Genomic_DNA"/>
</dbReference>
<evidence type="ECO:0000313" key="2">
    <source>
        <dbReference type="Proteomes" id="UP000018914"/>
    </source>
</evidence>
<dbReference type="RefSeq" id="WP_025306148.1">
    <property type="nucleotide sequence ID" value="NZ_CP007028.1"/>
</dbReference>
<dbReference type="STRING" id="75906.THERU_04915"/>
<protein>
    <recommendedName>
        <fullName evidence="3">DUF1641 domain-containing protein</fullName>
    </recommendedName>
</protein>
<name>W0DCU1_9AQUI</name>
<dbReference type="PANTHER" id="PTHR38433:SF1">
    <property type="entry name" value="DUF1641 DOMAIN-CONTAINING PROTEIN"/>
    <property type="match status" value="1"/>
</dbReference>
<evidence type="ECO:0000313" key="1">
    <source>
        <dbReference type="EMBL" id="AHE96116.1"/>
    </source>
</evidence>
<dbReference type="PANTHER" id="PTHR38433">
    <property type="match status" value="1"/>
</dbReference>